<gene>
    <name evidence="5" type="ORF">EDD26_1268</name>
</gene>
<feature type="domain" description="HTH gntR-type" evidence="4">
    <location>
        <begin position="18"/>
        <end position="85"/>
    </location>
</feature>
<evidence type="ECO:0000256" key="1">
    <source>
        <dbReference type="ARBA" id="ARBA00023015"/>
    </source>
</evidence>
<evidence type="ECO:0000313" key="5">
    <source>
        <dbReference type="EMBL" id="ROR65897.1"/>
    </source>
</evidence>
<name>A0A3N2AS67_9MICO</name>
<dbReference type="Pfam" id="PF00392">
    <property type="entry name" value="GntR"/>
    <property type="match status" value="1"/>
</dbReference>
<sequence>MTQQPVESSPRPVLQPAASLREQVEEALSSQVISGLLAPGTVLTAPTLAAEFGVSATPVREALLTLQRRGFLEPLRNKGFRVTAISLDELQQLARVRQLLECPPMRDIAGRVPAPLLAELRELAAEIVASGEQGRMQDYLAADTRFHLALIELVGNDHLTRIVRELRQQTRLGGLAALVESGGMAASAAEHAQLLDLLVAGDGEGAEALMHRHIGHVPGIWSGNAEDDEA</sequence>
<dbReference type="GO" id="GO:0003700">
    <property type="term" value="F:DNA-binding transcription factor activity"/>
    <property type="evidence" value="ECO:0007669"/>
    <property type="project" value="InterPro"/>
</dbReference>
<dbReference type="SMART" id="SM00345">
    <property type="entry name" value="HTH_GNTR"/>
    <property type="match status" value="1"/>
</dbReference>
<dbReference type="InterPro" id="IPR036390">
    <property type="entry name" value="WH_DNA-bd_sf"/>
</dbReference>
<dbReference type="SUPFAM" id="SSF46785">
    <property type="entry name" value="Winged helix' DNA-binding domain"/>
    <property type="match status" value="1"/>
</dbReference>
<dbReference type="InterPro" id="IPR011711">
    <property type="entry name" value="GntR_C"/>
</dbReference>
<dbReference type="EMBL" id="RKHJ01000001">
    <property type="protein sequence ID" value="ROR65897.1"/>
    <property type="molecule type" value="Genomic_DNA"/>
</dbReference>
<dbReference type="SMART" id="SM00895">
    <property type="entry name" value="FCD"/>
    <property type="match status" value="1"/>
</dbReference>
<dbReference type="InterPro" id="IPR036388">
    <property type="entry name" value="WH-like_DNA-bd_sf"/>
</dbReference>
<evidence type="ECO:0000256" key="3">
    <source>
        <dbReference type="ARBA" id="ARBA00023163"/>
    </source>
</evidence>
<reference evidence="5 6" key="1">
    <citation type="submission" date="2018-11" db="EMBL/GenBank/DDBJ databases">
        <title>Sequencing the genomes of 1000 actinobacteria strains.</title>
        <authorList>
            <person name="Klenk H.-P."/>
        </authorList>
    </citation>
    <scope>NUCLEOTIDE SEQUENCE [LARGE SCALE GENOMIC DNA]</scope>
    <source>
        <strain evidence="5 6">DSM 9580</strain>
    </source>
</reference>
<dbReference type="InterPro" id="IPR008920">
    <property type="entry name" value="TF_FadR/GntR_C"/>
</dbReference>
<dbReference type="InterPro" id="IPR000524">
    <property type="entry name" value="Tscrpt_reg_HTH_GntR"/>
</dbReference>
<protein>
    <submittedName>
        <fullName evidence="5">DNA-binding GntR family transcriptional regulator</fullName>
    </submittedName>
</protein>
<comment type="caution">
    <text evidence="5">The sequence shown here is derived from an EMBL/GenBank/DDBJ whole genome shotgun (WGS) entry which is preliminary data.</text>
</comment>
<dbReference type="CDD" id="cd07377">
    <property type="entry name" value="WHTH_GntR"/>
    <property type="match status" value="1"/>
</dbReference>
<keyword evidence="3" id="KW-0804">Transcription</keyword>
<dbReference type="RefSeq" id="WP_123696939.1">
    <property type="nucleotide sequence ID" value="NZ_RKHJ01000001.1"/>
</dbReference>
<dbReference type="SUPFAM" id="SSF48008">
    <property type="entry name" value="GntR ligand-binding domain-like"/>
    <property type="match status" value="1"/>
</dbReference>
<keyword evidence="6" id="KW-1185">Reference proteome</keyword>
<evidence type="ECO:0000313" key="6">
    <source>
        <dbReference type="Proteomes" id="UP000275456"/>
    </source>
</evidence>
<accession>A0A3N2AS67</accession>
<dbReference type="Gene3D" id="1.10.10.10">
    <property type="entry name" value="Winged helix-like DNA-binding domain superfamily/Winged helix DNA-binding domain"/>
    <property type="match status" value="1"/>
</dbReference>
<dbReference type="OrthoDB" id="3864082at2"/>
<proteinExistence type="predicted"/>
<dbReference type="PROSITE" id="PS50949">
    <property type="entry name" value="HTH_GNTR"/>
    <property type="match status" value="1"/>
</dbReference>
<dbReference type="Proteomes" id="UP000275456">
    <property type="component" value="Unassembled WGS sequence"/>
</dbReference>
<dbReference type="AlphaFoldDB" id="A0A3N2AS67"/>
<evidence type="ECO:0000256" key="2">
    <source>
        <dbReference type="ARBA" id="ARBA00023125"/>
    </source>
</evidence>
<organism evidence="5 6">
    <name type="scientific">Agrococcus jenensis</name>
    <dbReference type="NCBI Taxonomy" id="46353"/>
    <lineage>
        <taxon>Bacteria</taxon>
        <taxon>Bacillati</taxon>
        <taxon>Actinomycetota</taxon>
        <taxon>Actinomycetes</taxon>
        <taxon>Micrococcales</taxon>
        <taxon>Microbacteriaceae</taxon>
        <taxon>Agrococcus</taxon>
    </lineage>
</organism>
<dbReference type="GO" id="GO:0003677">
    <property type="term" value="F:DNA binding"/>
    <property type="evidence" value="ECO:0007669"/>
    <property type="project" value="UniProtKB-KW"/>
</dbReference>
<dbReference type="Pfam" id="PF07729">
    <property type="entry name" value="FCD"/>
    <property type="match status" value="1"/>
</dbReference>
<evidence type="ECO:0000259" key="4">
    <source>
        <dbReference type="PROSITE" id="PS50949"/>
    </source>
</evidence>
<dbReference type="PANTHER" id="PTHR43537">
    <property type="entry name" value="TRANSCRIPTIONAL REGULATOR, GNTR FAMILY"/>
    <property type="match status" value="1"/>
</dbReference>
<keyword evidence="1" id="KW-0805">Transcription regulation</keyword>
<dbReference type="Gene3D" id="1.20.120.530">
    <property type="entry name" value="GntR ligand-binding domain-like"/>
    <property type="match status" value="1"/>
</dbReference>
<dbReference type="PANTHER" id="PTHR43537:SF45">
    <property type="entry name" value="GNTR FAMILY REGULATORY PROTEIN"/>
    <property type="match status" value="1"/>
</dbReference>
<keyword evidence="2 5" id="KW-0238">DNA-binding</keyword>